<organism evidence="10 11">
    <name type="scientific">Elaphomyces granulatus</name>
    <dbReference type="NCBI Taxonomy" id="519963"/>
    <lineage>
        <taxon>Eukaryota</taxon>
        <taxon>Fungi</taxon>
        <taxon>Dikarya</taxon>
        <taxon>Ascomycota</taxon>
        <taxon>Pezizomycotina</taxon>
        <taxon>Eurotiomycetes</taxon>
        <taxon>Eurotiomycetidae</taxon>
        <taxon>Eurotiales</taxon>
        <taxon>Elaphomycetaceae</taxon>
        <taxon>Elaphomyces</taxon>
    </lineage>
</organism>
<accession>A0A232LVU1</accession>
<proteinExistence type="inferred from homology"/>
<comment type="similarity">
    <text evidence="2 9">Belongs to the cytochrome P450 family.</text>
</comment>
<dbReference type="GO" id="GO:0005506">
    <property type="term" value="F:iron ion binding"/>
    <property type="evidence" value="ECO:0007669"/>
    <property type="project" value="InterPro"/>
</dbReference>
<dbReference type="PROSITE" id="PS00086">
    <property type="entry name" value="CYTOCHROME_P450"/>
    <property type="match status" value="1"/>
</dbReference>
<comment type="cofactor">
    <cofactor evidence="1 8">
        <name>heme</name>
        <dbReference type="ChEBI" id="CHEBI:30413"/>
    </cofactor>
</comment>
<dbReference type="PRINTS" id="PR00385">
    <property type="entry name" value="P450"/>
</dbReference>
<dbReference type="InterPro" id="IPR017972">
    <property type="entry name" value="Cyt_P450_CS"/>
</dbReference>
<keyword evidence="6 8" id="KW-0408">Iron</keyword>
<comment type="caution">
    <text evidence="10">The sequence shown here is derived from an EMBL/GenBank/DDBJ whole genome shotgun (WGS) entry which is preliminary data.</text>
</comment>
<keyword evidence="7 9" id="KW-0503">Monooxygenase</keyword>
<keyword evidence="5 9" id="KW-0560">Oxidoreductase</keyword>
<dbReference type="InterPro" id="IPR001128">
    <property type="entry name" value="Cyt_P450"/>
</dbReference>
<evidence type="ECO:0000256" key="6">
    <source>
        <dbReference type="ARBA" id="ARBA00023004"/>
    </source>
</evidence>
<evidence type="ECO:0000256" key="4">
    <source>
        <dbReference type="ARBA" id="ARBA00022723"/>
    </source>
</evidence>
<evidence type="ECO:0000313" key="10">
    <source>
        <dbReference type="EMBL" id="OXV08236.1"/>
    </source>
</evidence>
<dbReference type="InterPro" id="IPR002402">
    <property type="entry name" value="Cyt_P450_E_grp-II"/>
</dbReference>
<name>A0A232LVU1_9EURO</name>
<keyword evidence="4 8" id="KW-0479">Metal-binding</keyword>
<gene>
    <name evidence="10" type="ORF">Egran_04001</name>
</gene>
<evidence type="ECO:0000256" key="2">
    <source>
        <dbReference type="ARBA" id="ARBA00010617"/>
    </source>
</evidence>
<evidence type="ECO:0000256" key="8">
    <source>
        <dbReference type="PIRSR" id="PIRSR602402-1"/>
    </source>
</evidence>
<dbReference type="OrthoDB" id="1470350at2759"/>
<dbReference type="InterPro" id="IPR002974">
    <property type="entry name" value="Cyt_P450_E_CYP52_ascomycetes"/>
</dbReference>
<dbReference type="PANTHER" id="PTHR24287">
    <property type="entry name" value="P450, PUTATIVE (EUROFUNG)-RELATED"/>
    <property type="match status" value="1"/>
</dbReference>
<dbReference type="PRINTS" id="PR00464">
    <property type="entry name" value="EP450II"/>
</dbReference>
<feature type="binding site" description="axial binding residue" evidence="8">
    <location>
        <position position="457"/>
    </location>
    <ligand>
        <name>heme</name>
        <dbReference type="ChEBI" id="CHEBI:30413"/>
    </ligand>
    <ligandPart>
        <name>Fe</name>
        <dbReference type="ChEBI" id="CHEBI:18248"/>
    </ligandPart>
</feature>
<dbReference type="CDD" id="cd11063">
    <property type="entry name" value="CYP52"/>
    <property type="match status" value="1"/>
</dbReference>
<dbReference type="SUPFAM" id="SSF48264">
    <property type="entry name" value="Cytochrome P450"/>
    <property type="match status" value="1"/>
</dbReference>
<dbReference type="PANTHER" id="PTHR24287:SF18">
    <property type="entry name" value="CYTOCHROME P450 MONOOXYGENASE APDE-RELATED"/>
    <property type="match status" value="1"/>
</dbReference>
<evidence type="ECO:0000256" key="7">
    <source>
        <dbReference type="ARBA" id="ARBA00023033"/>
    </source>
</evidence>
<evidence type="ECO:0000256" key="1">
    <source>
        <dbReference type="ARBA" id="ARBA00001971"/>
    </source>
</evidence>
<keyword evidence="11" id="KW-1185">Reference proteome</keyword>
<dbReference type="AlphaFoldDB" id="A0A232LVU1"/>
<dbReference type="InterPro" id="IPR047146">
    <property type="entry name" value="Cyt_P450_E_CYP52_fungi"/>
</dbReference>
<dbReference type="EMBL" id="NPHW01004236">
    <property type="protein sequence ID" value="OXV08236.1"/>
    <property type="molecule type" value="Genomic_DNA"/>
</dbReference>
<dbReference type="Pfam" id="PF00067">
    <property type="entry name" value="p450"/>
    <property type="match status" value="1"/>
</dbReference>
<dbReference type="GO" id="GO:0020037">
    <property type="term" value="F:heme binding"/>
    <property type="evidence" value="ECO:0007669"/>
    <property type="project" value="InterPro"/>
</dbReference>
<reference evidence="10 11" key="1">
    <citation type="journal article" date="2015" name="Environ. Microbiol.">
        <title>Metagenome sequence of Elaphomyces granulatus from sporocarp tissue reveals Ascomycota ectomycorrhizal fingerprints of genome expansion and a Proteobacteria-rich microbiome.</title>
        <authorList>
            <person name="Quandt C.A."/>
            <person name="Kohler A."/>
            <person name="Hesse C.N."/>
            <person name="Sharpton T.J."/>
            <person name="Martin F."/>
            <person name="Spatafora J.W."/>
        </authorList>
    </citation>
    <scope>NUCLEOTIDE SEQUENCE [LARGE SCALE GENOMIC DNA]</scope>
    <source>
        <strain evidence="10 11">OSC145934</strain>
    </source>
</reference>
<dbReference type="Gene3D" id="1.10.630.10">
    <property type="entry name" value="Cytochrome P450"/>
    <property type="match status" value="1"/>
</dbReference>
<protein>
    <recommendedName>
        <fullName evidence="12">Cytochrome P450 alkane hydroxylase</fullName>
    </recommendedName>
</protein>
<evidence type="ECO:0000256" key="3">
    <source>
        <dbReference type="ARBA" id="ARBA00022617"/>
    </source>
</evidence>
<dbReference type="PRINTS" id="PR01239">
    <property type="entry name" value="EP450IICYP52"/>
</dbReference>
<evidence type="ECO:0008006" key="12">
    <source>
        <dbReference type="Google" id="ProtNLM"/>
    </source>
</evidence>
<dbReference type="InterPro" id="IPR036396">
    <property type="entry name" value="Cyt_P450_sf"/>
</dbReference>
<keyword evidence="3 8" id="KW-0349">Heme</keyword>
<sequence length="520" mass="59612">MAMLTSILLLLAVGMTYVVTRWLYNSLRYHRLAKEWSCQPAPKIPAPFLGIGRFLTTIADSDMGILRLLDEGFRQYGMTYEHMVLGESQFATIEPENIKALLATKFPDFSIGLRHNAFYPLLGDGIFNADGELWSHSRALLRPQFSREQVADIALLREHANHLIAALPKDKTAFDIQELFYRLTLDSATEFLFGESTNSLSPNFNPASGPLAACGGERGFADSFTLCLDYIICRARLQSLYWLINPPRFHRAVKTVNDVVDYYVDRVLDAKSNPKDQSSNENKRYVFLEALAEETRDRKMLRDQMLNILLAGRDTTASLLTSSFYYLARHPEVWSRLRQEIIEAFPIEEKDSITLERLREVKYIRYFLNEVMRLLPPVPVNARIAVKDTMLPTGGGPDRKSPILVKKGMTVAWPVWHMHRRTDIWGTDAHEFRPDRWEDDAKKGWGYLPFNGGPRICLGQQYALAEASYMLVRLLQQFDILENAQPEMILPRPKTNLTLSHKEGVQVRLWSSSFSQSLRE</sequence>
<dbReference type="Proteomes" id="UP000243515">
    <property type="component" value="Unassembled WGS sequence"/>
</dbReference>
<evidence type="ECO:0000256" key="5">
    <source>
        <dbReference type="ARBA" id="ARBA00023002"/>
    </source>
</evidence>
<evidence type="ECO:0000313" key="11">
    <source>
        <dbReference type="Proteomes" id="UP000243515"/>
    </source>
</evidence>
<dbReference type="GO" id="GO:0016712">
    <property type="term" value="F:oxidoreductase activity, acting on paired donors, with incorporation or reduction of molecular oxygen, reduced flavin or flavoprotein as one donor, and incorporation of one atom of oxygen"/>
    <property type="evidence" value="ECO:0007669"/>
    <property type="project" value="InterPro"/>
</dbReference>
<evidence type="ECO:0000256" key="9">
    <source>
        <dbReference type="RuleBase" id="RU000461"/>
    </source>
</evidence>